<dbReference type="SUPFAM" id="SSF55729">
    <property type="entry name" value="Acyl-CoA N-acyltransferases (Nat)"/>
    <property type="match status" value="1"/>
</dbReference>
<dbReference type="PROSITE" id="PS51186">
    <property type="entry name" value="GNAT"/>
    <property type="match status" value="1"/>
</dbReference>
<dbReference type="CDD" id="cd04301">
    <property type="entry name" value="NAT_SF"/>
    <property type="match status" value="1"/>
</dbReference>
<feature type="domain" description="N-acetyltransferase" evidence="1">
    <location>
        <begin position="6"/>
        <end position="189"/>
    </location>
</feature>
<dbReference type="GO" id="GO:0016747">
    <property type="term" value="F:acyltransferase activity, transferring groups other than amino-acyl groups"/>
    <property type="evidence" value="ECO:0007669"/>
    <property type="project" value="InterPro"/>
</dbReference>
<sequence length="194" mass="22173">MTHPAPEFEHLTAEQARAIRDTVEDIYRRSYVAAIQSGDPFDSPEEFMTRFDAYTSRGNGFELVLARIDGKAVGQAWGWPLQPNARWWNPLRLDDPSIDRDEFVAETGTRTFALSEIMVDSAYIGHGIARALHDELLTHRREQRATLLVEAENQRAYERYLSWGWRKVGTARPSWPDAPLFDVLIRDLGSAGLR</sequence>
<dbReference type="Proteomes" id="UP001139157">
    <property type="component" value="Unassembled WGS sequence"/>
</dbReference>
<dbReference type="InterPro" id="IPR000182">
    <property type="entry name" value="GNAT_dom"/>
</dbReference>
<evidence type="ECO:0000259" key="1">
    <source>
        <dbReference type="PROSITE" id="PS51186"/>
    </source>
</evidence>
<protein>
    <submittedName>
        <fullName evidence="2">GNAT family N-acetyltransferase</fullName>
    </submittedName>
</protein>
<organism evidence="2 3">
    <name type="scientific">Nocardia pulmonis</name>
    <dbReference type="NCBI Taxonomy" id="2951408"/>
    <lineage>
        <taxon>Bacteria</taxon>
        <taxon>Bacillati</taxon>
        <taxon>Actinomycetota</taxon>
        <taxon>Actinomycetes</taxon>
        <taxon>Mycobacteriales</taxon>
        <taxon>Nocardiaceae</taxon>
        <taxon>Nocardia</taxon>
    </lineage>
</organism>
<evidence type="ECO:0000313" key="2">
    <source>
        <dbReference type="EMBL" id="MCM6777915.1"/>
    </source>
</evidence>
<dbReference type="AlphaFoldDB" id="A0A9X2EED2"/>
<dbReference type="Gene3D" id="3.40.630.30">
    <property type="match status" value="1"/>
</dbReference>
<reference evidence="2" key="1">
    <citation type="submission" date="2022-06" db="EMBL/GenBank/DDBJ databases">
        <title>Novel species in genus nocardia.</title>
        <authorList>
            <person name="Li F."/>
        </authorList>
    </citation>
    <scope>NUCLEOTIDE SEQUENCE</scope>
    <source>
        <strain evidence="2">CDC141</strain>
    </source>
</reference>
<name>A0A9X2EED2_9NOCA</name>
<dbReference type="EMBL" id="JAMRXG010000018">
    <property type="protein sequence ID" value="MCM6777915.1"/>
    <property type="molecule type" value="Genomic_DNA"/>
</dbReference>
<keyword evidence="3" id="KW-1185">Reference proteome</keyword>
<proteinExistence type="predicted"/>
<dbReference type="InterPro" id="IPR016181">
    <property type="entry name" value="Acyl_CoA_acyltransferase"/>
</dbReference>
<dbReference type="Pfam" id="PF00583">
    <property type="entry name" value="Acetyltransf_1"/>
    <property type="match status" value="1"/>
</dbReference>
<evidence type="ECO:0000313" key="3">
    <source>
        <dbReference type="Proteomes" id="UP001139157"/>
    </source>
</evidence>
<accession>A0A9X2EED2</accession>
<comment type="caution">
    <text evidence="2">The sequence shown here is derived from an EMBL/GenBank/DDBJ whole genome shotgun (WGS) entry which is preliminary data.</text>
</comment>
<dbReference type="RefSeq" id="WP_251917378.1">
    <property type="nucleotide sequence ID" value="NZ_JAMRXG010000018.1"/>
</dbReference>
<gene>
    <name evidence="2" type="ORF">NDR86_30965</name>
</gene>